<comment type="caution">
    <text evidence="2">The sequence shown here is derived from an EMBL/GenBank/DDBJ whole genome shotgun (WGS) entry which is preliminary data.</text>
</comment>
<dbReference type="GO" id="GO:0003677">
    <property type="term" value="F:DNA binding"/>
    <property type="evidence" value="ECO:0007669"/>
    <property type="project" value="InterPro"/>
</dbReference>
<keyword evidence="3" id="KW-1185">Reference proteome</keyword>
<protein>
    <recommendedName>
        <fullName evidence="1">RNA polymerase sigma factor 70 region 4 type 2 domain-containing protein</fullName>
    </recommendedName>
</protein>
<reference evidence="2 3" key="1">
    <citation type="submission" date="2019-10" db="EMBL/GenBank/DDBJ databases">
        <title>Alkaliphilus serpentinus sp. nov. and Alkaliphilus pronyensis sp. nov., two novel anaerobic alkaliphilic species isolated from the serpentinized-hosted hydrothermal field of the Prony Bay (New Caledonia).</title>
        <authorList>
            <person name="Postec A."/>
        </authorList>
    </citation>
    <scope>NUCLEOTIDE SEQUENCE [LARGE SCALE GENOMIC DNA]</scope>
    <source>
        <strain evidence="2 3">LacV</strain>
    </source>
</reference>
<evidence type="ECO:0000259" key="1">
    <source>
        <dbReference type="Pfam" id="PF08281"/>
    </source>
</evidence>
<dbReference type="Proteomes" id="UP000432715">
    <property type="component" value="Unassembled WGS sequence"/>
</dbReference>
<dbReference type="GO" id="GO:0006352">
    <property type="term" value="P:DNA-templated transcription initiation"/>
    <property type="evidence" value="ECO:0007669"/>
    <property type="project" value="InterPro"/>
</dbReference>
<dbReference type="InterPro" id="IPR013249">
    <property type="entry name" value="RNA_pol_sigma70_r4_t2"/>
</dbReference>
<gene>
    <name evidence="2" type="ORF">F8154_01900</name>
</gene>
<dbReference type="OrthoDB" id="1843808at2"/>
<organism evidence="2 3">
    <name type="scientific">Alkaliphilus pronyensis</name>
    <dbReference type="NCBI Taxonomy" id="1482732"/>
    <lineage>
        <taxon>Bacteria</taxon>
        <taxon>Bacillati</taxon>
        <taxon>Bacillota</taxon>
        <taxon>Clostridia</taxon>
        <taxon>Peptostreptococcales</taxon>
        <taxon>Natronincolaceae</taxon>
        <taxon>Alkaliphilus</taxon>
    </lineage>
</organism>
<dbReference type="EMBL" id="WBZC01000006">
    <property type="protein sequence ID" value="KAB3537876.1"/>
    <property type="molecule type" value="Genomic_DNA"/>
</dbReference>
<evidence type="ECO:0000313" key="3">
    <source>
        <dbReference type="Proteomes" id="UP000432715"/>
    </source>
</evidence>
<dbReference type="Gene3D" id="1.10.10.10">
    <property type="entry name" value="Winged helix-like DNA-binding domain superfamily/Winged helix DNA-binding domain"/>
    <property type="match status" value="1"/>
</dbReference>
<dbReference type="RefSeq" id="WP_151859897.1">
    <property type="nucleotide sequence ID" value="NZ_WBZC01000006.1"/>
</dbReference>
<proteinExistence type="predicted"/>
<dbReference type="InterPro" id="IPR013324">
    <property type="entry name" value="RNA_pol_sigma_r3/r4-like"/>
</dbReference>
<dbReference type="SUPFAM" id="SSF88659">
    <property type="entry name" value="Sigma3 and sigma4 domains of RNA polymerase sigma factors"/>
    <property type="match status" value="1"/>
</dbReference>
<dbReference type="GO" id="GO:0016987">
    <property type="term" value="F:sigma factor activity"/>
    <property type="evidence" value="ECO:0007669"/>
    <property type="project" value="InterPro"/>
</dbReference>
<feature type="domain" description="RNA polymerase sigma factor 70 region 4 type 2" evidence="1">
    <location>
        <begin position="102"/>
        <end position="154"/>
    </location>
</feature>
<evidence type="ECO:0000313" key="2">
    <source>
        <dbReference type="EMBL" id="KAB3537876.1"/>
    </source>
</evidence>
<dbReference type="InterPro" id="IPR036388">
    <property type="entry name" value="WH-like_DNA-bd_sf"/>
</dbReference>
<name>A0A6I0FF63_9FIRM</name>
<accession>A0A6I0FF63</accession>
<sequence>MNQIILCNQCKGLLNEELLCDKCTFYIQQYCEHCHEQSQETCNLCRQARAFIESDDKRQASRERTHRNHIVHIDLSYAEDKKLIVNQHKNPLDTLIDETDNRRILEMFSCLTETQKRRFVAHYIDGKTFRTIASEEGVNHTKIQKSIEQARKKLKKFFKQGVQIAVFFPNL</sequence>
<dbReference type="AlphaFoldDB" id="A0A6I0FF63"/>
<dbReference type="Pfam" id="PF08281">
    <property type="entry name" value="Sigma70_r4_2"/>
    <property type="match status" value="1"/>
</dbReference>